<dbReference type="InterPro" id="IPR003717">
    <property type="entry name" value="RecO"/>
</dbReference>
<dbReference type="GO" id="GO:0006281">
    <property type="term" value="P:DNA repair"/>
    <property type="evidence" value="ECO:0007669"/>
    <property type="project" value="InterPro"/>
</dbReference>
<protein>
    <recommendedName>
        <fullName evidence="2">DNA repair protein RecO</fullName>
    </recommendedName>
</protein>
<accession>A0A381TUG3</accession>
<organism evidence="1">
    <name type="scientific">marine metagenome</name>
    <dbReference type="NCBI Taxonomy" id="408172"/>
    <lineage>
        <taxon>unclassified sequences</taxon>
        <taxon>metagenomes</taxon>
        <taxon>ecological metagenomes</taxon>
    </lineage>
</organism>
<sequence>MLLSEVLSNVITYQKREIQLYNYIEQSLIWHDMNKSNPYFHMIFLIELTRYLGFYPDILNNNFKYFNLEGGSYEKSKTSEYSITGDSLNLFNQILGIKFDSNPLPTLNSKDKMEIINIILTYYKLHINNFKPIKSLEIVKNIFS</sequence>
<name>A0A381TUG3_9ZZZZ</name>
<reference evidence="1" key="1">
    <citation type="submission" date="2018-05" db="EMBL/GenBank/DDBJ databases">
        <authorList>
            <person name="Lanie J.A."/>
            <person name="Ng W.-L."/>
            <person name="Kazmierczak K.M."/>
            <person name="Andrzejewski T.M."/>
            <person name="Davidsen T.M."/>
            <person name="Wayne K.J."/>
            <person name="Tettelin H."/>
            <person name="Glass J.I."/>
            <person name="Rusch D."/>
            <person name="Podicherti R."/>
            <person name="Tsui H.-C.T."/>
            <person name="Winkler M.E."/>
        </authorList>
    </citation>
    <scope>NUCLEOTIDE SEQUENCE</scope>
</reference>
<gene>
    <name evidence="1" type="ORF">METZ01_LOCUS72539</name>
</gene>
<dbReference type="EMBL" id="UINC01005188">
    <property type="protein sequence ID" value="SVA19685.1"/>
    <property type="molecule type" value="Genomic_DNA"/>
</dbReference>
<evidence type="ECO:0008006" key="2">
    <source>
        <dbReference type="Google" id="ProtNLM"/>
    </source>
</evidence>
<dbReference type="Pfam" id="PF02565">
    <property type="entry name" value="RecO_C"/>
    <property type="match status" value="1"/>
</dbReference>
<dbReference type="AlphaFoldDB" id="A0A381TUG3"/>
<evidence type="ECO:0000313" key="1">
    <source>
        <dbReference type="EMBL" id="SVA19685.1"/>
    </source>
</evidence>
<proteinExistence type="predicted"/>
<dbReference type="GO" id="GO:0006310">
    <property type="term" value="P:DNA recombination"/>
    <property type="evidence" value="ECO:0007669"/>
    <property type="project" value="InterPro"/>
</dbReference>